<feature type="region of interest" description="Disordered" evidence="8">
    <location>
        <begin position="594"/>
        <end position="633"/>
    </location>
</feature>
<feature type="region of interest" description="Disordered" evidence="8">
    <location>
        <begin position="659"/>
        <end position="699"/>
    </location>
</feature>
<dbReference type="InterPro" id="IPR051320">
    <property type="entry name" value="Viral_Replic_Matur_Polypro"/>
</dbReference>
<keyword evidence="4" id="KW-0540">Nuclease</keyword>
<dbReference type="InterPro" id="IPR000477">
    <property type="entry name" value="RT_dom"/>
</dbReference>
<evidence type="ECO:0000313" key="10">
    <source>
        <dbReference type="EMBL" id="KAL2492608.1"/>
    </source>
</evidence>
<keyword evidence="6" id="KW-0378">Hydrolase</keyword>
<dbReference type="Gene3D" id="3.10.10.10">
    <property type="entry name" value="HIV Type 1 Reverse Transcriptase, subunit A, domain 1"/>
    <property type="match status" value="1"/>
</dbReference>
<keyword evidence="11" id="KW-1185">Reference proteome</keyword>
<protein>
    <submittedName>
        <fullName evidence="10">Enzymatic polyprotein</fullName>
    </submittedName>
</protein>
<dbReference type="CDD" id="cd09274">
    <property type="entry name" value="RNase_HI_RT_Ty3"/>
    <property type="match status" value="1"/>
</dbReference>
<dbReference type="Gene3D" id="3.30.70.270">
    <property type="match status" value="2"/>
</dbReference>
<evidence type="ECO:0000256" key="4">
    <source>
        <dbReference type="ARBA" id="ARBA00022722"/>
    </source>
</evidence>
<dbReference type="Pfam" id="PF00078">
    <property type="entry name" value="RVT_1"/>
    <property type="match status" value="1"/>
</dbReference>
<dbReference type="InterPro" id="IPR043502">
    <property type="entry name" value="DNA/RNA_pol_sf"/>
</dbReference>
<dbReference type="FunFam" id="3.10.10.10:FF:000007">
    <property type="entry name" value="Retrovirus-related Pol polyprotein from transposon 17.6-like Protein"/>
    <property type="match status" value="1"/>
</dbReference>
<dbReference type="PROSITE" id="PS50878">
    <property type="entry name" value="RT_POL"/>
    <property type="match status" value="1"/>
</dbReference>
<dbReference type="GO" id="GO:0004519">
    <property type="term" value="F:endonuclease activity"/>
    <property type="evidence" value="ECO:0007669"/>
    <property type="project" value="UniProtKB-KW"/>
</dbReference>
<reference evidence="11" key="1">
    <citation type="submission" date="2024-07" db="EMBL/GenBank/DDBJ databases">
        <title>Two chromosome-level genome assemblies of Korean endemic species Abeliophyllum distichum and Forsythia ovata (Oleaceae).</title>
        <authorList>
            <person name="Jang H."/>
        </authorList>
    </citation>
    <scope>NUCLEOTIDE SEQUENCE [LARGE SCALE GENOMIC DNA]</scope>
</reference>
<evidence type="ECO:0000256" key="5">
    <source>
        <dbReference type="ARBA" id="ARBA00022759"/>
    </source>
</evidence>
<dbReference type="GO" id="GO:0006508">
    <property type="term" value="P:proteolysis"/>
    <property type="evidence" value="ECO:0007669"/>
    <property type="project" value="UniProtKB-KW"/>
</dbReference>
<evidence type="ECO:0000256" key="6">
    <source>
        <dbReference type="ARBA" id="ARBA00022801"/>
    </source>
</evidence>
<dbReference type="InterPro" id="IPR043128">
    <property type="entry name" value="Rev_trsase/Diguanyl_cyclase"/>
</dbReference>
<dbReference type="PANTHER" id="PTHR33064:SF37">
    <property type="entry name" value="RIBONUCLEASE H"/>
    <property type="match status" value="1"/>
</dbReference>
<evidence type="ECO:0000256" key="8">
    <source>
        <dbReference type="SAM" id="MobiDB-lite"/>
    </source>
</evidence>
<accession>A0ABD1RY09</accession>
<feature type="compositionally biased region" description="Basic and acidic residues" evidence="8">
    <location>
        <begin position="98"/>
        <end position="109"/>
    </location>
</feature>
<sequence>MSPKALRSSPKNETLLIEINPLHSNVAIPRRLSWDQVTQNPLWTFKNELPPVREAPNSRLKEITELADGSVQVQFASSSTSRYSFQSSRSEPFQTFKQSEKQPSDKFKGVDFTPNIPKTHYSEEEDDSTHHGSESPTLSDMRSHRDQLNVISSTIDRKKEFKKDKDPQVRSFRKNLKKLLSKEEMNRFWEEFYSYPEDISFFEWSYLKTFKQKPTINTFQDKSKIWKTTSGNTFQSVHPPLEEIVIPKGDVKVIASPLKQISEKGEHDNPTIKDIKNIQQQNNYTNILLHSVATQLNQIDQPIQNELMTQDKTKGKEKVYEKTSKTLFKPSEDKVRFGNGNSETSEVLLQIVKQLRDKESTSKINVIDSIEVLQEQFEELKINKLKDKSFQKHPLPHYYPRPTFPDLLLEEPIPPQKSFSGLEIIVWNIDGKTEHQIMQVLSEMMTASSAYAAKGNTDKEAAINIYNGFSGLPKLFAERVRHAIKDEYPNLPYDILTFGEIIGFINKEGLSLCNDLKLKAKLKSDRMEGHDSDYSESTSSSKSSNSIKICNCKDNCTCETNSINVLTSEKELIQDIISQIQDPDLKQKFQQILDPVQEPKPPPRNYNINDVFDRFKKPNKSSSSQDLRHEVNHMKQQISELDKELSQLKFEVSIIKTYSSPPSKGKEKIRSHSNSETSDSSNDENVASLDSPIKISSPSNEKQSMNIISQIRLQKCFYLVKDLDQEVILGTPFLVQLYHISVTEKGLSSKYLNHDIFFEFTNPPSYRDVNLLKEHSISKIINNINFKKQHIKYLKDDIRFTRVLEQLESKQIKNRISDIDKAIRKEVCSTIPNAFWNRKKHIVTLPYIPDFNENQIPTKARPIQMNKELLDTCTKEIQDLLVKGLIRPSKSPWSCAAFYVNNHGEIERGAPRLVINYKPLNQVLQWVRYPMPQKKDLLNRLLNAVIFSKFDLKSGFWQIQIDEKDKYKTAFNVPFGQYEWNVMPFGLKNAPSEFQKIMNDIFNPYKNFSIVYIDDVLIYSDSIEQHLKHLQIFLSVAKKNGLAVSEKKIVLCQTKIKFLGHEIFRGTITPIKRSLEFASKFSDQILDKTSLQRFLGCVNYISDFIPNIRQICEPLYQRLRKVPPAWSDKHTEAVQIVKKSVQTLPCLNIVNPKASLIVETDASDIGYGGILKQSIDQKEQLVRYHSGIWLGPQKNYSTFKKECLSIVLCISKFQDDLINKTFLVRTDCKASKDVLQKDVKNLVSKQIFARWQAILSCFDFSIEFIKGENNSLPDFLTREFLQDKNVKITAVLGTLPSLSKTPATNYKNALKPDTIPGSGKLPEINNRKIHYVSKNTVIHVAEFEDEWAKYPSLDECLSRIFPPFLKDDDPFNFLDHKYQVLNMFYFIPQSIFQSRMWYESILKVTKSAIISHTPNKPNTHWVDFSKIKILKVLTLSDWNQQPWETKIFSLKNGQKSQFSYQDYMKAWYNVLYFRPSSHSWFILFDQNCPDVFPKWFQSWWLYFGATEDILSSRVSEGFNLFKNKGIKFASHEDLLFQYFKTFKVAWIFCWDFEIYPTSSDSFSFQRIVRRCKIKWWEKFNDSNACSKAVHSWINQQIQVKTETPSSQNDFLTEKSKIMDQMAQCSDPEVFAVLAQKAASMAKAESSRGSLPASEVGSDPDPNFEDDNEDDCLGVDFFEI</sequence>
<dbReference type="EMBL" id="JBFOLK010000008">
    <property type="protein sequence ID" value="KAL2492608.1"/>
    <property type="molecule type" value="Genomic_DNA"/>
</dbReference>
<gene>
    <name evidence="10" type="ORF">Adt_28236</name>
</gene>
<keyword evidence="3" id="KW-0548">Nucleotidyltransferase</keyword>
<keyword evidence="1" id="KW-0645">Protease</keyword>
<dbReference type="SUPFAM" id="SSF56672">
    <property type="entry name" value="DNA/RNA polymerases"/>
    <property type="match status" value="1"/>
</dbReference>
<evidence type="ECO:0000256" key="3">
    <source>
        <dbReference type="ARBA" id="ARBA00022695"/>
    </source>
</evidence>
<dbReference type="CDD" id="cd01647">
    <property type="entry name" value="RT_LTR"/>
    <property type="match status" value="1"/>
</dbReference>
<keyword evidence="5" id="KW-0255">Endonuclease</keyword>
<keyword evidence="2" id="KW-0808">Transferase</keyword>
<evidence type="ECO:0000256" key="1">
    <source>
        <dbReference type="ARBA" id="ARBA00022670"/>
    </source>
</evidence>
<feature type="region of interest" description="Disordered" evidence="8">
    <location>
        <begin position="84"/>
        <end position="145"/>
    </location>
</feature>
<dbReference type="GO" id="GO:0008233">
    <property type="term" value="F:peptidase activity"/>
    <property type="evidence" value="ECO:0007669"/>
    <property type="project" value="UniProtKB-KW"/>
</dbReference>
<organism evidence="10 11">
    <name type="scientific">Abeliophyllum distichum</name>
    <dbReference type="NCBI Taxonomy" id="126358"/>
    <lineage>
        <taxon>Eukaryota</taxon>
        <taxon>Viridiplantae</taxon>
        <taxon>Streptophyta</taxon>
        <taxon>Embryophyta</taxon>
        <taxon>Tracheophyta</taxon>
        <taxon>Spermatophyta</taxon>
        <taxon>Magnoliopsida</taxon>
        <taxon>eudicotyledons</taxon>
        <taxon>Gunneridae</taxon>
        <taxon>Pentapetalae</taxon>
        <taxon>asterids</taxon>
        <taxon>lamiids</taxon>
        <taxon>Lamiales</taxon>
        <taxon>Oleaceae</taxon>
        <taxon>Forsythieae</taxon>
        <taxon>Abeliophyllum</taxon>
    </lineage>
</organism>
<evidence type="ECO:0000259" key="9">
    <source>
        <dbReference type="PROSITE" id="PS50878"/>
    </source>
</evidence>
<comment type="caution">
    <text evidence="10">The sequence shown here is derived from an EMBL/GenBank/DDBJ whole genome shotgun (WGS) entry which is preliminary data.</text>
</comment>
<dbReference type="Pfam" id="PF17919">
    <property type="entry name" value="RT_RNaseH_2"/>
    <property type="match status" value="1"/>
</dbReference>
<name>A0ABD1RY09_9LAMI</name>
<evidence type="ECO:0000256" key="2">
    <source>
        <dbReference type="ARBA" id="ARBA00022679"/>
    </source>
</evidence>
<dbReference type="Pfam" id="PF24925">
    <property type="entry name" value="DUF7746"/>
    <property type="match status" value="1"/>
</dbReference>
<keyword evidence="7" id="KW-0695">RNA-directed DNA polymerase</keyword>
<proteinExistence type="predicted"/>
<dbReference type="InterPro" id="IPR041577">
    <property type="entry name" value="RT_RNaseH_2"/>
</dbReference>
<evidence type="ECO:0000313" key="11">
    <source>
        <dbReference type="Proteomes" id="UP001604336"/>
    </source>
</evidence>
<dbReference type="InterPro" id="IPR056648">
    <property type="entry name" value="DUF7746"/>
</dbReference>
<feature type="region of interest" description="Disordered" evidence="8">
    <location>
        <begin position="1643"/>
        <end position="1669"/>
    </location>
</feature>
<feature type="compositionally biased region" description="Low complexity" evidence="8">
    <location>
        <begin position="672"/>
        <end position="685"/>
    </location>
</feature>
<dbReference type="Proteomes" id="UP001604336">
    <property type="component" value="Unassembled WGS sequence"/>
</dbReference>
<evidence type="ECO:0000256" key="7">
    <source>
        <dbReference type="ARBA" id="ARBA00022918"/>
    </source>
</evidence>
<dbReference type="PANTHER" id="PTHR33064">
    <property type="entry name" value="POL PROTEIN"/>
    <property type="match status" value="1"/>
</dbReference>
<feature type="domain" description="Reverse transcriptase" evidence="9">
    <location>
        <begin position="866"/>
        <end position="1063"/>
    </location>
</feature>
<dbReference type="GO" id="GO:0003964">
    <property type="term" value="F:RNA-directed DNA polymerase activity"/>
    <property type="evidence" value="ECO:0007669"/>
    <property type="project" value="UniProtKB-KW"/>
</dbReference>